<reference evidence="1" key="1">
    <citation type="submission" date="2019-02" db="EMBL/GenBank/DDBJ databases">
        <authorList>
            <person name="Bachy C."/>
            <person name="Yung C.-M."/>
            <person name="Roux S."/>
            <person name="Sullivan M.B."/>
            <person name="Worden A.Z."/>
        </authorList>
    </citation>
    <scope>NUCLEOTIDE SEQUENCE</scope>
    <source>
        <strain evidence="1">BII-V1</strain>
    </source>
</reference>
<protein>
    <submittedName>
        <fullName evidence="1">Uncharacterized protein</fullName>
    </submittedName>
</protein>
<dbReference type="EMBL" id="MK522037">
    <property type="protein sequence ID" value="QOR60321.1"/>
    <property type="molecule type" value="Genomic_DNA"/>
</dbReference>
<proteinExistence type="predicted"/>
<accession>A0A7S6NY61</accession>
<evidence type="ECO:0000313" key="1">
    <source>
        <dbReference type="EMBL" id="QOR60321.1"/>
    </source>
</evidence>
<organism evidence="1">
    <name type="scientific">Bathycoccus sp. RCC716 virus 1</name>
    <dbReference type="NCBI Taxonomy" id="2530038"/>
    <lineage>
        <taxon>Viruses</taxon>
        <taxon>Varidnaviria</taxon>
        <taxon>Bamfordvirae</taxon>
        <taxon>Nucleocytoviricota</taxon>
        <taxon>Megaviricetes</taxon>
        <taxon>Algavirales</taxon>
        <taxon>Phycodnaviridae</taxon>
        <taxon>Prasinovirus</taxon>
    </lineage>
</organism>
<feature type="non-terminal residue" evidence="1">
    <location>
        <position position="1"/>
    </location>
</feature>
<sequence>SGSNTISASTISAITTNSNVVADNVNVTNTLYINGSAGTNGQVVTSSGGGAITWSTVSSSGGGAWTTSGTNVYRSSGNVGISNANPTHTLDVGSNVSVIDDGIDKLVIRGNCYVINDIISLGSIHTDILQAKDAFIKNTTVVAERPTRQVRLN</sequence>
<name>A0A7S6NY61_9PHYC</name>